<reference evidence="5 6" key="1">
    <citation type="submission" date="2018-03" db="EMBL/GenBank/DDBJ databases">
        <title>Whole genome sequencing of Histamine producing bacteria.</title>
        <authorList>
            <person name="Butler K."/>
        </authorList>
    </citation>
    <scope>NUCLEOTIDE SEQUENCE [LARGE SCALE GENOMIC DNA]</scope>
    <source>
        <strain evidence="4 7">ATCC 25521</strain>
        <strain evidence="5 6">ATCC 33979</strain>
    </source>
</reference>
<dbReference type="PANTHER" id="PTHR38108">
    <property type="entry name" value="UPF0319 PROTEIN YCCT"/>
    <property type="match status" value="1"/>
</dbReference>
<accession>A0A0D8MA46</accession>
<evidence type="ECO:0000313" key="7">
    <source>
        <dbReference type="Proteomes" id="UP000241566"/>
    </source>
</evidence>
<evidence type="ECO:0000256" key="1">
    <source>
        <dbReference type="ARBA" id="ARBA00008490"/>
    </source>
</evidence>
<dbReference type="OrthoDB" id="7058190at2"/>
<evidence type="ECO:0000313" key="6">
    <source>
        <dbReference type="Proteomes" id="UP000240410"/>
    </source>
</evidence>
<evidence type="ECO:0000256" key="3">
    <source>
        <dbReference type="HAMAP-Rule" id="MF_00789"/>
    </source>
</evidence>
<dbReference type="RefSeq" id="WP_008987288.1">
    <property type="nucleotide sequence ID" value="NZ_CP131601.1"/>
</dbReference>
<keyword evidence="7" id="KW-1185">Reference proteome</keyword>
<evidence type="ECO:0000313" key="5">
    <source>
        <dbReference type="EMBL" id="PSV90315.1"/>
    </source>
</evidence>
<dbReference type="InterPro" id="IPR018635">
    <property type="entry name" value="UPF0319"/>
</dbReference>
<dbReference type="AlphaFoldDB" id="A0A0D8MA46"/>
<dbReference type="EMBL" id="PYOI01000004">
    <property type="protein sequence ID" value="PSV85619.1"/>
    <property type="molecule type" value="Genomic_DNA"/>
</dbReference>
<proteinExistence type="inferred from homology"/>
<sequence length="207" mass="22766" precursor="true">MKLRTALLTLAVCGVSFSSFANVSLTLPDSADLVLVNGTKAQGNDPLSLKDGDNQIAFRYETNYRENGDTHLFKSEVVIVTFNGKDASYTLSLPKIHSQYEAKAFNKQPHVTITDQQNNDVAIKQDVLIKNGVQIGRDFQQEIAKYNLSGAPAALTSAISVSVPQVQNVAVEKSGKVDQAYVTKMLNYWYEKADKATQDQFKASINK</sequence>
<dbReference type="EMBL" id="PYOJ01000009">
    <property type="protein sequence ID" value="PSV90315.1"/>
    <property type="molecule type" value="Genomic_DNA"/>
</dbReference>
<comment type="caution">
    <text evidence="5">The sequence shown here is derived from an EMBL/GenBank/DDBJ whole genome shotgun (WGS) entry which is preliminary data.</text>
</comment>
<dbReference type="STRING" id="553611.GCA_001557755_02496"/>
<evidence type="ECO:0000256" key="2">
    <source>
        <dbReference type="ARBA" id="ARBA00022729"/>
    </source>
</evidence>
<evidence type="ECO:0000313" key="4">
    <source>
        <dbReference type="EMBL" id="PSV85619.1"/>
    </source>
</evidence>
<name>A0A0D8MA46_PHOLE</name>
<dbReference type="PANTHER" id="PTHR38108:SF1">
    <property type="entry name" value="UPF0319 PROTEIN YCCT"/>
    <property type="match status" value="1"/>
</dbReference>
<protein>
    <recommendedName>
        <fullName evidence="3">UPF0319 protein CTM89_10575</fullName>
    </recommendedName>
</protein>
<dbReference type="HAMAP" id="MF_00789">
    <property type="entry name" value="UPF0319"/>
    <property type="match status" value="1"/>
</dbReference>
<organism evidence="5 6">
    <name type="scientific">Photobacterium leiognathi</name>
    <dbReference type="NCBI Taxonomy" id="553611"/>
    <lineage>
        <taxon>Bacteria</taxon>
        <taxon>Pseudomonadati</taxon>
        <taxon>Pseudomonadota</taxon>
        <taxon>Gammaproteobacteria</taxon>
        <taxon>Vibrionales</taxon>
        <taxon>Vibrionaceae</taxon>
        <taxon>Photobacterium</taxon>
    </lineage>
</organism>
<dbReference type="Proteomes" id="UP000241566">
    <property type="component" value="Unassembled WGS sequence"/>
</dbReference>
<dbReference type="Proteomes" id="UP000240410">
    <property type="component" value="Unassembled WGS sequence"/>
</dbReference>
<feature type="chain" id="PRO_5015204633" description="UPF0319 protein CTM89_10575" evidence="3">
    <location>
        <begin position="22"/>
        <end position="207"/>
    </location>
</feature>
<gene>
    <name evidence="5" type="ORF">CTM89_10575</name>
    <name evidence="4" type="ORF">CTM94_04425</name>
</gene>
<dbReference type="Pfam" id="PF09829">
    <property type="entry name" value="DUF2057"/>
    <property type="match status" value="1"/>
</dbReference>
<keyword evidence="2 3" id="KW-0732">Signal</keyword>
<feature type="signal peptide" evidence="3">
    <location>
        <begin position="1"/>
        <end position="21"/>
    </location>
</feature>
<comment type="similarity">
    <text evidence="1 3">Belongs to the UPF0319 family.</text>
</comment>